<dbReference type="SUPFAM" id="SSF74650">
    <property type="entry name" value="Galactose mutarotase-like"/>
    <property type="match status" value="1"/>
</dbReference>
<dbReference type="Gene3D" id="3.20.20.80">
    <property type="entry name" value="Glycosidases"/>
    <property type="match status" value="1"/>
</dbReference>
<dbReference type="InterPro" id="IPR017853">
    <property type="entry name" value="GH"/>
</dbReference>
<dbReference type="InterPro" id="IPR000322">
    <property type="entry name" value="Glyco_hydro_31_TIM"/>
</dbReference>
<evidence type="ECO:0000259" key="5">
    <source>
        <dbReference type="Pfam" id="PF13802"/>
    </source>
</evidence>
<dbReference type="Pfam" id="PF13802">
    <property type="entry name" value="Gal_mutarotas_2"/>
    <property type="match status" value="1"/>
</dbReference>
<feature type="domain" description="DUF5110" evidence="6">
    <location>
        <begin position="692"/>
        <end position="760"/>
    </location>
</feature>
<feature type="domain" description="Glycoside hydrolase family 31 TIM barrel" evidence="4">
    <location>
        <begin position="255"/>
        <end position="582"/>
    </location>
</feature>
<evidence type="ECO:0000256" key="1">
    <source>
        <dbReference type="ARBA" id="ARBA00007806"/>
    </source>
</evidence>
<dbReference type="GO" id="GO:0030246">
    <property type="term" value="F:carbohydrate binding"/>
    <property type="evidence" value="ECO:0007669"/>
    <property type="project" value="InterPro"/>
</dbReference>
<evidence type="ECO:0000313" key="9">
    <source>
        <dbReference type="Proteomes" id="UP000439994"/>
    </source>
</evidence>
<dbReference type="GO" id="GO:0004553">
    <property type="term" value="F:hydrolase activity, hydrolyzing O-glycosyl compounds"/>
    <property type="evidence" value="ECO:0007669"/>
    <property type="project" value="InterPro"/>
</dbReference>
<dbReference type="InterPro" id="IPR051816">
    <property type="entry name" value="Glycosyl_Hydrolase_31"/>
</dbReference>
<comment type="caution">
    <text evidence="8">The sequence shown here is derived from an EMBL/GenBank/DDBJ whole genome shotgun (WGS) entry which is preliminary data.</text>
</comment>
<feature type="domain" description="Glycosyl hydrolase family 31 C-terminal" evidence="7">
    <location>
        <begin position="590"/>
        <end position="675"/>
    </location>
</feature>
<feature type="domain" description="Glycoside hydrolase family 31 N-terminal" evidence="5">
    <location>
        <begin position="48"/>
        <end position="210"/>
    </location>
</feature>
<keyword evidence="2" id="KW-0326">Glycosidase</keyword>
<evidence type="ECO:0000256" key="2">
    <source>
        <dbReference type="RuleBase" id="RU361185"/>
    </source>
</evidence>
<accession>A0A6N8FDV8</accession>
<dbReference type="InterPro" id="IPR033403">
    <property type="entry name" value="DUF5110"/>
</dbReference>
<dbReference type="SUPFAM" id="SSF51011">
    <property type="entry name" value="Glycosyl hydrolase domain"/>
    <property type="match status" value="1"/>
</dbReference>
<dbReference type="Gene3D" id="2.60.40.1180">
    <property type="entry name" value="Golgi alpha-mannosidase II"/>
    <property type="match status" value="2"/>
</dbReference>
<keyword evidence="2" id="KW-0378">Hydrolase</keyword>
<dbReference type="Proteomes" id="UP000439994">
    <property type="component" value="Unassembled WGS sequence"/>
</dbReference>
<evidence type="ECO:0000313" key="8">
    <source>
        <dbReference type="EMBL" id="MUH72531.1"/>
    </source>
</evidence>
<proteinExistence type="inferred from homology"/>
<feature type="signal peptide" evidence="3">
    <location>
        <begin position="1"/>
        <end position="18"/>
    </location>
</feature>
<dbReference type="GO" id="GO:0005975">
    <property type="term" value="P:carbohydrate metabolic process"/>
    <property type="evidence" value="ECO:0007669"/>
    <property type="project" value="InterPro"/>
</dbReference>
<evidence type="ECO:0000256" key="3">
    <source>
        <dbReference type="SAM" id="SignalP"/>
    </source>
</evidence>
<protein>
    <submittedName>
        <fullName evidence="8">DUF5110 domain-containing protein</fullName>
    </submittedName>
</protein>
<dbReference type="InterPro" id="IPR048395">
    <property type="entry name" value="Glyco_hydro_31_C"/>
</dbReference>
<dbReference type="CDD" id="cd14752">
    <property type="entry name" value="GH31_N"/>
    <property type="match status" value="1"/>
</dbReference>
<name>A0A6N8FDV8_9GAMM</name>
<dbReference type="RefSeq" id="WP_155695701.1">
    <property type="nucleotide sequence ID" value="NZ_WOCD01000003.1"/>
</dbReference>
<dbReference type="PANTHER" id="PTHR43863">
    <property type="entry name" value="HYDROLASE, PUTATIVE (AFU_ORTHOLOGUE AFUA_1G03140)-RELATED"/>
    <property type="match status" value="1"/>
</dbReference>
<dbReference type="EMBL" id="WOCD01000003">
    <property type="protein sequence ID" value="MUH72531.1"/>
    <property type="molecule type" value="Genomic_DNA"/>
</dbReference>
<dbReference type="Pfam" id="PF21365">
    <property type="entry name" value="Glyco_hydro_31_3rd"/>
    <property type="match status" value="1"/>
</dbReference>
<evidence type="ECO:0000259" key="4">
    <source>
        <dbReference type="Pfam" id="PF01055"/>
    </source>
</evidence>
<dbReference type="InterPro" id="IPR025887">
    <property type="entry name" value="Glyco_hydro_31_N_dom"/>
</dbReference>
<feature type="chain" id="PRO_5026714070" evidence="3">
    <location>
        <begin position="19"/>
        <end position="801"/>
    </location>
</feature>
<dbReference type="SUPFAM" id="SSF51445">
    <property type="entry name" value="(Trans)glycosidases"/>
    <property type="match status" value="1"/>
</dbReference>
<dbReference type="InterPro" id="IPR013780">
    <property type="entry name" value="Glyco_hydro_b"/>
</dbReference>
<keyword evidence="3" id="KW-0732">Signal</keyword>
<reference evidence="8 9" key="1">
    <citation type="submission" date="2019-11" db="EMBL/GenBank/DDBJ databases">
        <title>P. haliotis isolates from Z. marina roots.</title>
        <authorList>
            <person name="Cohen M."/>
            <person name="Jospin G."/>
            <person name="Eisen J.A."/>
            <person name="Coil D.A."/>
        </authorList>
    </citation>
    <scope>NUCLEOTIDE SEQUENCE [LARGE SCALE GENOMIC DNA]</scope>
    <source>
        <strain evidence="8 9">UCD-MCMsp1aY</strain>
    </source>
</reference>
<gene>
    <name evidence="8" type="ORF">GNP35_08535</name>
</gene>
<keyword evidence="9" id="KW-1185">Reference proteome</keyword>
<dbReference type="PANTHER" id="PTHR43863:SF2">
    <property type="entry name" value="MALTASE-GLUCOAMYLASE"/>
    <property type="match status" value="1"/>
</dbReference>
<dbReference type="InterPro" id="IPR011013">
    <property type="entry name" value="Gal_mutarotase_sf_dom"/>
</dbReference>
<dbReference type="OrthoDB" id="176168at2"/>
<comment type="similarity">
    <text evidence="1 2">Belongs to the glycosyl hydrolase 31 family.</text>
</comment>
<dbReference type="Gene3D" id="2.60.40.1760">
    <property type="entry name" value="glycosyl hydrolase (family 31)"/>
    <property type="match status" value="1"/>
</dbReference>
<evidence type="ECO:0000259" key="7">
    <source>
        <dbReference type="Pfam" id="PF21365"/>
    </source>
</evidence>
<dbReference type="Pfam" id="PF01055">
    <property type="entry name" value="Glyco_hydro_31_2nd"/>
    <property type="match status" value="1"/>
</dbReference>
<organism evidence="8 9">
    <name type="scientific">Psychrosphaera haliotis</name>
    <dbReference type="NCBI Taxonomy" id="555083"/>
    <lineage>
        <taxon>Bacteria</taxon>
        <taxon>Pseudomonadati</taxon>
        <taxon>Pseudomonadota</taxon>
        <taxon>Gammaproteobacteria</taxon>
        <taxon>Alteromonadales</taxon>
        <taxon>Pseudoalteromonadaceae</taxon>
        <taxon>Psychrosphaera</taxon>
    </lineage>
</organism>
<dbReference type="AlphaFoldDB" id="A0A6N8FDV8"/>
<dbReference type="Pfam" id="PF17137">
    <property type="entry name" value="DUF5110"/>
    <property type="match status" value="1"/>
</dbReference>
<sequence>MKALFSIAIICLSQLSFASFASFAGSVNEPSKTADKSILFTLDNGNKLKVSAYGDEIIRLHSTVKGQPFYADNHYEMVASHDWRQNLALSSTKTHWQVAPIGNKSLQVLISKNTLKATFLENGVITLAELQSPSKTGTIIKTEFAYQQDEHFTGLGHGFYGREPKLDLKGQRTGRNYGKQPIEQAPLIVPFYLSSKGYGVFLNSTFTNEFSFGDKEEYSVAIDDHGFSGQMDYFYISGGKLANVLDNYTQLTGRPRLPAKSMFGLQLSDKGHDHDSPTPSNETWWKNKILEHREAGYPLDHVINDNRWRAAGGKRCESKLDWDKERYPDPAAYQQWLEKNALVLTLDFNRCIAKKSEGWKASFNLPSIDNIQFPNSAPDLTNAEFRSWFWDVFYKKALVPEKQYPGDALWIDEFDEQGAADKSMILSNGRSSAEMRNYWFFLIAKALVADGWDKSGINKRPFVWVRGMTAGAQRYATLWSGDIYPNYNDMQSQIRGMQLAGLSGFPFWGHDAGGFYDWKNNLGPDETLYQQWSIGFGSFSPIWKPHGMGQSRWPLDRSKASQKAFLTYAQMRYELMPYTYSMAHEASLTGLPIARAMVLDYQEEELAWQYDLQYMWGDSMLVAPQTKSQGKMTLWLPPGQWYQYASNKIVKGDNVVGIEPAADELPLYVKAGAIIPKRQFVKSTGFIDKSRLGIDIYVGADSSFTLVEDDDKTEAYRTKNQKRLTQIYYSQSSRQVKVNAAVGTFSGAQDKRAITLRFFGTNNITSVKVNGKSSLYNISDGILHVELDTHSVKQTILIELN</sequence>
<evidence type="ECO:0000259" key="6">
    <source>
        <dbReference type="Pfam" id="PF17137"/>
    </source>
</evidence>